<evidence type="ECO:0000313" key="1">
    <source>
        <dbReference type="EMBL" id="KFB41152.1"/>
    </source>
</evidence>
<name>A0A084VT58_ANOSI</name>
<dbReference type="AlphaFoldDB" id="A0A084VT58"/>
<proteinExistence type="predicted"/>
<evidence type="ECO:0000313" key="2">
    <source>
        <dbReference type="EnsemblMetazoa" id="ASIC008707-PA"/>
    </source>
</evidence>
<dbReference type="Proteomes" id="UP000030765">
    <property type="component" value="Unassembled WGS sequence"/>
</dbReference>
<accession>A0A084VT58</accession>
<dbReference type="EnsemblMetazoa" id="ASIC008707-RA">
    <property type="protein sequence ID" value="ASIC008707-PA"/>
    <property type="gene ID" value="ASIC008707"/>
</dbReference>
<reference evidence="2" key="2">
    <citation type="submission" date="2020-05" db="UniProtKB">
        <authorList>
            <consortium name="EnsemblMetazoa"/>
        </authorList>
    </citation>
    <scope>IDENTIFICATION</scope>
</reference>
<organism evidence="1">
    <name type="scientific">Anopheles sinensis</name>
    <name type="common">Mosquito</name>
    <dbReference type="NCBI Taxonomy" id="74873"/>
    <lineage>
        <taxon>Eukaryota</taxon>
        <taxon>Metazoa</taxon>
        <taxon>Ecdysozoa</taxon>
        <taxon>Arthropoda</taxon>
        <taxon>Hexapoda</taxon>
        <taxon>Insecta</taxon>
        <taxon>Pterygota</taxon>
        <taxon>Neoptera</taxon>
        <taxon>Endopterygota</taxon>
        <taxon>Diptera</taxon>
        <taxon>Nematocera</taxon>
        <taxon>Culicoidea</taxon>
        <taxon>Culicidae</taxon>
        <taxon>Anophelinae</taxon>
        <taxon>Anopheles</taxon>
    </lineage>
</organism>
<evidence type="ECO:0000313" key="3">
    <source>
        <dbReference type="Proteomes" id="UP000030765"/>
    </source>
</evidence>
<dbReference type="EMBL" id="ATLV01016195">
    <property type="status" value="NOT_ANNOTATED_CDS"/>
    <property type="molecule type" value="Genomic_DNA"/>
</dbReference>
<keyword evidence="3" id="KW-1185">Reference proteome</keyword>
<dbReference type="VEuPathDB" id="VectorBase:ASIC008707"/>
<gene>
    <name evidence="1" type="ORF">ZHAS_00008707</name>
</gene>
<sequence>MFHQRGRRTAEIEPTGSCQRQFVPLSVGVLPVAWGTRANSEKFRLLTGRYVGMTAPSNQWQDWCRREIPGQSATFPQPREVAPLAVKARSVSFASRTASFGWFSGMRVASGMNPVEDKAE</sequence>
<dbReference type="EMBL" id="KE525061">
    <property type="protein sequence ID" value="KFB41152.1"/>
    <property type="molecule type" value="Genomic_DNA"/>
</dbReference>
<reference evidence="1 3" key="1">
    <citation type="journal article" date="2014" name="BMC Genomics">
        <title>Genome sequence of Anopheles sinensis provides insight into genetics basis of mosquito competence for malaria parasites.</title>
        <authorList>
            <person name="Zhou D."/>
            <person name="Zhang D."/>
            <person name="Ding G."/>
            <person name="Shi L."/>
            <person name="Hou Q."/>
            <person name="Ye Y."/>
            <person name="Xu Y."/>
            <person name="Zhou H."/>
            <person name="Xiong C."/>
            <person name="Li S."/>
            <person name="Yu J."/>
            <person name="Hong S."/>
            <person name="Yu X."/>
            <person name="Zou P."/>
            <person name="Chen C."/>
            <person name="Chang X."/>
            <person name="Wang W."/>
            <person name="Lv Y."/>
            <person name="Sun Y."/>
            <person name="Ma L."/>
            <person name="Shen B."/>
            <person name="Zhu C."/>
        </authorList>
    </citation>
    <scope>NUCLEOTIDE SEQUENCE [LARGE SCALE GENOMIC DNA]</scope>
</reference>
<protein>
    <submittedName>
        <fullName evidence="1 2">Uncharacterized protein</fullName>
    </submittedName>
</protein>